<accession>A0A2K3JWE0</accession>
<proteinExistence type="predicted"/>
<dbReference type="Proteomes" id="UP000236291">
    <property type="component" value="Unassembled WGS sequence"/>
</dbReference>
<comment type="caution">
    <text evidence="1">The sequence shown here is derived from an EMBL/GenBank/DDBJ whole genome shotgun (WGS) entry which is preliminary data.</text>
</comment>
<gene>
    <name evidence="1" type="ORF">L195_g059162</name>
</gene>
<name>A0A2K3JWE0_TRIPR</name>
<dbReference type="AlphaFoldDB" id="A0A2K3JWE0"/>
<evidence type="ECO:0000313" key="2">
    <source>
        <dbReference type="Proteomes" id="UP000236291"/>
    </source>
</evidence>
<evidence type="ECO:0000313" key="1">
    <source>
        <dbReference type="EMBL" id="PNX58379.1"/>
    </source>
</evidence>
<protein>
    <submittedName>
        <fullName evidence="1">Uncharacterized protein</fullName>
    </submittedName>
</protein>
<organism evidence="1 2">
    <name type="scientific">Trifolium pratense</name>
    <name type="common">Red clover</name>
    <dbReference type="NCBI Taxonomy" id="57577"/>
    <lineage>
        <taxon>Eukaryota</taxon>
        <taxon>Viridiplantae</taxon>
        <taxon>Streptophyta</taxon>
        <taxon>Embryophyta</taxon>
        <taxon>Tracheophyta</taxon>
        <taxon>Spermatophyta</taxon>
        <taxon>Magnoliopsida</taxon>
        <taxon>eudicotyledons</taxon>
        <taxon>Gunneridae</taxon>
        <taxon>Pentapetalae</taxon>
        <taxon>rosids</taxon>
        <taxon>fabids</taxon>
        <taxon>Fabales</taxon>
        <taxon>Fabaceae</taxon>
        <taxon>Papilionoideae</taxon>
        <taxon>50 kb inversion clade</taxon>
        <taxon>NPAAA clade</taxon>
        <taxon>Hologalegina</taxon>
        <taxon>IRL clade</taxon>
        <taxon>Trifolieae</taxon>
        <taxon>Trifolium</taxon>
    </lineage>
</organism>
<reference evidence="1 2" key="2">
    <citation type="journal article" date="2017" name="Front. Plant Sci.">
        <title>Gene Classification and Mining of Molecular Markers Useful in Red Clover (Trifolium pratense) Breeding.</title>
        <authorList>
            <person name="Istvanek J."/>
            <person name="Dluhosova J."/>
            <person name="Dluhos P."/>
            <person name="Patkova L."/>
            <person name="Nedelnik J."/>
            <person name="Repkova J."/>
        </authorList>
    </citation>
    <scope>NUCLEOTIDE SEQUENCE [LARGE SCALE GENOMIC DNA]</scope>
    <source>
        <strain evidence="2">cv. Tatra</strain>
        <tissue evidence="1">Young leaves</tissue>
    </source>
</reference>
<reference evidence="1 2" key="1">
    <citation type="journal article" date="2014" name="Am. J. Bot.">
        <title>Genome assembly and annotation for red clover (Trifolium pratense; Fabaceae).</title>
        <authorList>
            <person name="Istvanek J."/>
            <person name="Jaros M."/>
            <person name="Krenek A."/>
            <person name="Repkova J."/>
        </authorList>
    </citation>
    <scope>NUCLEOTIDE SEQUENCE [LARGE SCALE GENOMIC DNA]</scope>
    <source>
        <strain evidence="2">cv. Tatra</strain>
        <tissue evidence="1">Young leaves</tissue>
    </source>
</reference>
<dbReference type="EMBL" id="ASHM01127410">
    <property type="protein sequence ID" value="PNX58379.1"/>
    <property type="molecule type" value="Genomic_DNA"/>
</dbReference>
<feature type="non-terminal residue" evidence="1">
    <location>
        <position position="1"/>
    </location>
</feature>
<sequence>QLASVDRQQICHSCCRMQRTITGQSQTGCLECAETMTVQR</sequence>